<dbReference type="InterPro" id="IPR051938">
    <property type="entry name" value="Apopto_cytoskel_mod"/>
</dbReference>
<dbReference type="CDD" id="cd06257">
    <property type="entry name" value="DnaJ"/>
    <property type="match status" value="1"/>
</dbReference>
<sequence length="251" mass="29263">MRTPKTTHRSNARHNLTRRGFASVGEPASFDGKRNEDSHTPESSMLDWPSNAKPTPYDIFHMTKKATYSKARYYKLVKLYHPDRHHHTAHDGIPHRTKLERYRLVVAANNILSDPVKRRLYDLYGAGWAGESDMRRSYSDLDKSWRQQPGNASMNATWEDWEKWYQERDGKKQEPVFMSNGAFVAVVLVFVAIGSWGQVTRMGNHSVHLVEMQEEKHESISKALHLRRAENSGKSREERIQKFLKQREGWD</sequence>
<accession>A0A420Y598</accession>
<protein>
    <recommendedName>
        <fullName evidence="3">J domain-containing protein</fullName>
    </recommendedName>
</protein>
<feature type="region of interest" description="Disordered" evidence="2">
    <location>
        <begin position="1"/>
        <end position="49"/>
    </location>
</feature>
<dbReference type="InterPro" id="IPR036869">
    <property type="entry name" value="J_dom_sf"/>
</dbReference>
<evidence type="ECO:0000259" key="3">
    <source>
        <dbReference type="PROSITE" id="PS50076"/>
    </source>
</evidence>
<dbReference type="InterPro" id="IPR018253">
    <property type="entry name" value="DnaJ_domain_CS"/>
</dbReference>
<evidence type="ECO:0000313" key="5">
    <source>
        <dbReference type="Proteomes" id="UP000275385"/>
    </source>
</evidence>
<name>A0A420Y598_9PEZI</name>
<feature type="domain" description="J" evidence="3">
    <location>
        <begin position="55"/>
        <end position="125"/>
    </location>
</feature>
<dbReference type="PROSITE" id="PS50076">
    <property type="entry name" value="DNAJ_2"/>
    <property type="match status" value="1"/>
</dbReference>
<dbReference type="AlphaFoldDB" id="A0A420Y598"/>
<evidence type="ECO:0000313" key="4">
    <source>
        <dbReference type="EMBL" id="RKU43068.1"/>
    </source>
</evidence>
<dbReference type="Gene3D" id="1.10.287.110">
    <property type="entry name" value="DnaJ domain"/>
    <property type="match status" value="1"/>
</dbReference>
<reference evidence="4 5" key="1">
    <citation type="submission" date="2018-08" db="EMBL/GenBank/DDBJ databases">
        <title>Draft genome of the lignicolous fungus Coniochaeta pulveracea.</title>
        <authorList>
            <person name="Borstlap C.J."/>
            <person name="De Witt R.N."/>
            <person name="Botha A."/>
            <person name="Volschenk H."/>
        </authorList>
    </citation>
    <scope>NUCLEOTIDE SEQUENCE [LARGE SCALE GENOMIC DNA]</scope>
    <source>
        <strain evidence="4 5">CAB683</strain>
    </source>
</reference>
<keyword evidence="5" id="KW-1185">Reference proteome</keyword>
<proteinExistence type="predicted"/>
<feature type="region of interest" description="Disordered" evidence="2">
    <location>
        <begin position="227"/>
        <end position="251"/>
    </location>
</feature>
<evidence type="ECO:0000256" key="1">
    <source>
        <dbReference type="ARBA" id="ARBA00023186"/>
    </source>
</evidence>
<evidence type="ECO:0000256" key="2">
    <source>
        <dbReference type="SAM" id="MobiDB-lite"/>
    </source>
</evidence>
<dbReference type="SUPFAM" id="SSF46565">
    <property type="entry name" value="Chaperone J-domain"/>
    <property type="match status" value="1"/>
</dbReference>
<dbReference type="PANTHER" id="PTHR44145:SF3">
    <property type="entry name" value="DNAJ HOMOLOG SUBFAMILY A MEMBER 3, MITOCHONDRIAL"/>
    <property type="match status" value="1"/>
</dbReference>
<dbReference type="OrthoDB" id="445556at2759"/>
<dbReference type="PROSITE" id="PS00636">
    <property type="entry name" value="DNAJ_1"/>
    <property type="match status" value="1"/>
</dbReference>
<dbReference type="PRINTS" id="PR00625">
    <property type="entry name" value="JDOMAIN"/>
</dbReference>
<gene>
    <name evidence="4" type="ORF">DL546_001028</name>
</gene>
<comment type="caution">
    <text evidence="4">The sequence shown here is derived from an EMBL/GenBank/DDBJ whole genome shotgun (WGS) entry which is preliminary data.</text>
</comment>
<dbReference type="PANTHER" id="PTHR44145">
    <property type="entry name" value="DNAJ HOMOLOG SUBFAMILY A MEMBER 3, MITOCHONDRIAL"/>
    <property type="match status" value="1"/>
</dbReference>
<dbReference type="EMBL" id="QVQW01000047">
    <property type="protein sequence ID" value="RKU43068.1"/>
    <property type="molecule type" value="Genomic_DNA"/>
</dbReference>
<dbReference type="InterPro" id="IPR001623">
    <property type="entry name" value="DnaJ_domain"/>
</dbReference>
<dbReference type="Pfam" id="PF00226">
    <property type="entry name" value="DnaJ"/>
    <property type="match status" value="1"/>
</dbReference>
<feature type="compositionally biased region" description="Basic residues" evidence="2">
    <location>
        <begin position="1"/>
        <end position="17"/>
    </location>
</feature>
<dbReference type="Proteomes" id="UP000275385">
    <property type="component" value="Unassembled WGS sequence"/>
</dbReference>
<dbReference type="STRING" id="177199.A0A420Y598"/>
<organism evidence="4 5">
    <name type="scientific">Coniochaeta pulveracea</name>
    <dbReference type="NCBI Taxonomy" id="177199"/>
    <lineage>
        <taxon>Eukaryota</taxon>
        <taxon>Fungi</taxon>
        <taxon>Dikarya</taxon>
        <taxon>Ascomycota</taxon>
        <taxon>Pezizomycotina</taxon>
        <taxon>Sordariomycetes</taxon>
        <taxon>Sordariomycetidae</taxon>
        <taxon>Coniochaetales</taxon>
        <taxon>Coniochaetaceae</taxon>
        <taxon>Coniochaeta</taxon>
    </lineage>
</organism>
<feature type="compositionally biased region" description="Basic and acidic residues" evidence="2">
    <location>
        <begin position="31"/>
        <end position="40"/>
    </location>
</feature>
<dbReference type="SMART" id="SM00271">
    <property type="entry name" value="DnaJ"/>
    <property type="match status" value="1"/>
</dbReference>
<keyword evidence="1" id="KW-0143">Chaperone</keyword>